<dbReference type="Pfam" id="PF00017">
    <property type="entry name" value="SH2"/>
    <property type="match status" value="1"/>
</dbReference>
<dbReference type="SMART" id="SM00252">
    <property type="entry name" value="SH2"/>
    <property type="match status" value="1"/>
</dbReference>
<name>A0A9W3A265_BIOGL</name>
<keyword evidence="4" id="KW-1185">Reference proteome</keyword>
<accession>A0A9W3A265</accession>
<dbReference type="Gene3D" id="3.30.505.10">
    <property type="entry name" value="SH2 domain"/>
    <property type="match status" value="1"/>
</dbReference>
<proteinExistence type="predicted"/>
<dbReference type="RefSeq" id="XP_055881321.1">
    <property type="nucleotide sequence ID" value="XM_056025346.1"/>
</dbReference>
<evidence type="ECO:0000313" key="6">
    <source>
        <dbReference type="RefSeq" id="XP_055881322.1"/>
    </source>
</evidence>
<feature type="domain" description="SH2" evidence="3">
    <location>
        <begin position="689"/>
        <end position="773"/>
    </location>
</feature>
<evidence type="ECO:0000256" key="2">
    <source>
        <dbReference type="SAM" id="MobiDB-lite"/>
    </source>
</evidence>
<dbReference type="PROSITE" id="PS50001">
    <property type="entry name" value="SH2"/>
    <property type="match status" value="1"/>
</dbReference>
<dbReference type="AlphaFoldDB" id="A0A9W3A265"/>
<dbReference type="SUPFAM" id="SSF55550">
    <property type="entry name" value="SH2 domain"/>
    <property type="match status" value="1"/>
</dbReference>
<feature type="compositionally biased region" description="Polar residues" evidence="2">
    <location>
        <begin position="265"/>
        <end position="280"/>
    </location>
</feature>
<dbReference type="Proteomes" id="UP001165740">
    <property type="component" value="Chromosome 4"/>
</dbReference>
<dbReference type="InterPro" id="IPR000980">
    <property type="entry name" value="SH2"/>
</dbReference>
<dbReference type="OMA" id="FIMTISH"/>
<evidence type="ECO:0000256" key="1">
    <source>
        <dbReference type="PROSITE-ProRule" id="PRU00191"/>
    </source>
</evidence>
<feature type="region of interest" description="Disordered" evidence="2">
    <location>
        <begin position="265"/>
        <end position="294"/>
    </location>
</feature>
<evidence type="ECO:0000259" key="3">
    <source>
        <dbReference type="PROSITE" id="PS50001"/>
    </source>
</evidence>
<gene>
    <name evidence="5 6" type="primary">LOC106050207</name>
</gene>
<dbReference type="OrthoDB" id="6163008at2759"/>
<keyword evidence="1" id="KW-0727">SH2 domain</keyword>
<organism evidence="4 6">
    <name type="scientific">Biomphalaria glabrata</name>
    <name type="common">Bloodfluke planorb</name>
    <name type="synonym">Freshwater snail</name>
    <dbReference type="NCBI Taxonomy" id="6526"/>
    <lineage>
        <taxon>Eukaryota</taxon>
        <taxon>Metazoa</taxon>
        <taxon>Spiralia</taxon>
        <taxon>Lophotrochozoa</taxon>
        <taxon>Mollusca</taxon>
        <taxon>Gastropoda</taxon>
        <taxon>Heterobranchia</taxon>
        <taxon>Euthyneura</taxon>
        <taxon>Panpulmonata</taxon>
        <taxon>Hygrophila</taxon>
        <taxon>Lymnaeoidea</taxon>
        <taxon>Planorbidae</taxon>
        <taxon>Biomphalaria</taxon>
    </lineage>
</organism>
<evidence type="ECO:0000313" key="4">
    <source>
        <dbReference type="Proteomes" id="UP001165740"/>
    </source>
</evidence>
<dbReference type="RefSeq" id="XP_055881322.1">
    <property type="nucleotide sequence ID" value="XM_056025347.1"/>
</dbReference>
<dbReference type="InterPro" id="IPR036860">
    <property type="entry name" value="SH2_dom_sf"/>
</dbReference>
<reference evidence="5 6" key="1">
    <citation type="submission" date="2025-04" db="UniProtKB">
        <authorList>
            <consortium name="RefSeq"/>
        </authorList>
    </citation>
    <scope>IDENTIFICATION</scope>
</reference>
<protein>
    <submittedName>
        <fullName evidence="5 6">Uncharacterized protein LOC106050207 isoform X1</fullName>
    </submittedName>
</protein>
<sequence>MSNNGFPDYMRDARATVLTGELIDVLAIDLEKHHEVIANKLGFPRDKAFDLAEGLMWWKENPGSTVHVLVCTLTNLRRTDCIEKILHDMELNTMQLYLKIEQSQDDCTGPFNPRFRQVTTNSEFTLGQALENVLDGVFENYVIIGPGTWVEWSTLAKELKGQQLTLLYQLPSENTDLKKTISLRSHYSRPADNSLRHEVYIDELKYPVLDTSFSSMKSDSNNVTTDCELDEELSQYNNKPSSSTLSMSSLDNNIREFTLDYETQTKAPVTNNTSSSQSKTLPDKSFRLPDHSDDLLSQPANIPHFSIISGEVVLDSHHSEVKQNNLSYHYQTHPPQNLESDVGVWESNPAPNHQWVALPNSVQVGIDVGSWNTMSTTESLTPQQEAHFTPTETTSCEDESIYVRPSFIETCFKNKIKQVEQTRPTIQQPFDQHCTLNHLIDTSRIKQDVENHSCQAEEHSKPQRNFFHHTPPPEQHLNLQQFEDTPPLHTKKPEPHYEHMNSPHLASVQERNQDEEKQYMQMTAPNSFNQAIANSSLFTPENQADLSEKYRFKHSRHHSSPGFFPENANLISNMQELRSSFSSKNSHHTQSPLEDNGGIPYTHVVPIFDTTPLSQNSHRYFDLFNPSHPNHDALGQPMNSRHSNKIARAGKNGMIKSYSSDDSHGYNYIDSVKLASHRKSLNIEDELSQIEGWKPKENGDTILKTIEPYRNREGHYLIWKSRRHQNFVLTISHQQQFIHLKINESKHANGKLYYIYENGYFSDSLLELINHYRINGIKTRVLAVGGNKIHNEHISLLKAIR</sequence>
<feature type="compositionally biased region" description="Basic and acidic residues" evidence="2">
    <location>
        <begin position="281"/>
        <end position="294"/>
    </location>
</feature>
<feature type="region of interest" description="Disordered" evidence="2">
    <location>
        <begin position="453"/>
        <end position="478"/>
    </location>
</feature>
<evidence type="ECO:0000313" key="5">
    <source>
        <dbReference type="RefSeq" id="XP_055881321.1"/>
    </source>
</evidence>
<dbReference type="GeneID" id="106050207"/>